<name>A0A0A9BWR7_ARUDO</name>
<evidence type="ECO:0000313" key="1">
    <source>
        <dbReference type="EMBL" id="JAD63702.1"/>
    </source>
</evidence>
<reference evidence="1" key="1">
    <citation type="submission" date="2014-09" db="EMBL/GenBank/DDBJ databases">
        <authorList>
            <person name="Magalhaes I.L.F."/>
            <person name="Oliveira U."/>
            <person name="Santos F.R."/>
            <person name="Vidigal T.H.D.A."/>
            <person name="Brescovit A.D."/>
            <person name="Santos A.J."/>
        </authorList>
    </citation>
    <scope>NUCLEOTIDE SEQUENCE</scope>
    <source>
        <tissue evidence="1">Shoot tissue taken approximately 20 cm above the soil surface</tissue>
    </source>
</reference>
<protein>
    <submittedName>
        <fullName evidence="1">Uncharacterized protein</fullName>
    </submittedName>
</protein>
<sequence length="31" mass="3744">MGSTWFWTRRKFPFFNLYSLTACRAPARFQG</sequence>
<dbReference type="EMBL" id="GBRH01234193">
    <property type="protein sequence ID" value="JAD63702.1"/>
    <property type="molecule type" value="Transcribed_RNA"/>
</dbReference>
<accession>A0A0A9BWR7</accession>
<proteinExistence type="predicted"/>
<dbReference type="AlphaFoldDB" id="A0A0A9BWR7"/>
<reference evidence="1" key="2">
    <citation type="journal article" date="2015" name="Data Brief">
        <title>Shoot transcriptome of the giant reed, Arundo donax.</title>
        <authorList>
            <person name="Barrero R.A."/>
            <person name="Guerrero F.D."/>
            <person name="Moolhuijzen P."/>
            <person name="Goolsby J.A."/>
            <person name="Tidwell J."/>
            <person name="Bellgard S.E."/>
            <person name="Bellgard M.I."/>
        </authorList>
    </citation>
    <scope>NUCLEOTIDE SEQUENCE</scope>
    <source>
        <tissue evidence="1">Shoot tissue taken approximately 20 cm above the soil surface</tissue>
    </source>
</reference>
<organism evidence="1">
    <name type="scientific">Arundo donax</name>
    <name type="common">Giant reed</name>
    <name type="synonym">Donax arundinaceus</name>
    <dbReference type="NCBI Taxonomy" id="35708"/>
    <lineage>
        <taxon>Eukaryota</taxon>
        <taxon>Viridiplantae</taxon>
        <taxon>Streptophyta</taxon>
        <taxon>Embryophyta</taxon>
        <taxon>Tracheophyta</taxon>
        <taxon>Spermatophyta</taxon>
        <taxon>Magnoliopsida</taxon>
        <taxon>Liliopsida</taxon>
        <taxon>Poales</taxon>
        <taxon>Poaceae</taxon>
        <taxon>PACMAD clade</taxon>
        <taxon>Arundinoideae</taxon>
        <taxon>Arundineae</taxon>
        <taxon>Arundo</taxon>
    </lineage>
</organism>